<name>A0ABS8Y0T9_9BURK</name>
<keyword evidence="4 5" id="KW-0326">Glycosidase</keyword>
<protein>
    <submittedName>
        <fullName evidence="7">Glycoside hydrolase family 43 protein</fullName>
    </submittedName>
</protein>
<dbReference type="InterPro" id="IPR023296">
    <property type="entry name" value="Glyco_hydro_beta-prop_sf"/>
</dbReference>
<dbReference type="InterPro" id="IPR006710">
    <property type="entry name" value="Glyco_hydro_43"/>
</dbReference>
<dbReference type="RefSeq" id="WP_233373734.1">
    <property type="nucleotide sequence ID" value="NZ_JAJTWU010000008.1"/>
</dbReference>
<evidence type="ECO:0000256" key="4">
    <source>
        <dbReference type="ARBA" id="ARBA00023295"/>
    </source>
</evidence>
<keyword evidence="3 5" id="KW-0378">Hydrolase</keyword>
<comment type="similarity">
    <text evidence="1 5">Belongs to the glycosyl hydrolase 43 family.</text>
</comment>
<dbReference type="PANTHER" id="PTHR43817">
    <property type="entry name" value="GLYCOSYL HYDROLASE"/>
    <property type="match status" value="1"/>
</dbReference>
<comment type="caution">
    <text evidence="7">The sequence shown here is derived from an EMBL/GenBank/DDBJ whole genome shotgun (WGS) entry which is preliminary data.</text>
</comment>
<organism evidence="7 8">
    <name type="scientific">Pelomonas cellulosilytica</name>
    <dbReference type="NCBI Taxonomy" id="2906762"/>
    <lineage>
        <taxon>Bacteria</taxon>
        <taxon>Pseudomonadati</taxon>
        <taxon>Pseudomonadota</taxon>
        <taxon>Betaproteobacteria</taxon>
        <taxon>Burkholderiales</taxon>
        <taxon>Sphaerotilaceae</taxon>
        <taxon>Roseateles</taxon>
    </lineage>
</organism>
<evidence type="ECO:0000313" key="8">
    <source>
        <dbReference type="Proteomes" id="UP001200741"/>
    </source>
</evidence>
<gene>
    <name evidence="7" type="ORF">LXT13_19950</name>
</gene>
<dbReference type="GO" id="GO:0016787">
    <property type="term" value="F:hydrolase activity"/>
    <property type="evidence" value="ECO:0007669"/>
    <property type="project" value="UniProtKB-KW"/>
</dbReference>
<feature type="compositionally biased region" description="Basic residues" evidence="6">
    <location>
        <begin position="1"/>
        <end position="13"/>
    </location>
</feature>
<keyword evidence="2" id="KW-0732">Signal</keyword>
<evidence type="ECO:0000313" key="7">
    <source>
        <dbReference type="EMBL" id="MCE4556677.1"/>
    </source>
</evidence>
<dbReference type="CDD" id="cd18820">
    <property type="entry name" value="GH43_LbAraf43-like"/>
    <property type="match status" value="1"/>
</dbReference>
<dbReference type="Proteomes" id="UP001200741">
    <property type="component" value="Unassembled WGS sequence"/>
</dbReference>
<dbReference type="Pfam" id="PF04616">
    <property type="entry name" value="Glyco_hydro_43"/>
    <property type="match status" value="1"/>
</dbReference>
<dbReference type="Gene3D" id="2.115.10.20">
    <property type="entry name" value="Glycosyl hydrolase domain, family 43"/>
    <property type="match status" value="1"/>
</dbReference>
<evidence type="ECO:0000256" key="3">
    <source>
        <dbReference type="ARBA" id="ARBA00022801"/>
    </source>
</evidence>
<sequence>MHAKLHPSSRRRQTAADKAAQRAGHASPGHFTNPIVAAAVPAGSADPSVVHVNGHYYYCRSVGDRFLGVARAERLQDIGRAEMVNVFEPEVGTPWSCEIWAPELQFVRGRWYIYFAASDGDNRNHRMYALEAVTDDPQGEYVFRGQLTDATNRWAIDGIAVESEGGLYFVWSGWRNEDDGFPQVLYIAEMSDPCTIVGERHEIAAPDLPWECQGASLLEGPAVLYGDSGLFITYSASASWTDHYAVGLLHYQGGDILSAAAWHKSPTPVFAARPEQRVFGPGHNSFVKSPDGTEDWIVYHAIDSSGGGWSQRSVRAQRFDWTADGIPMLGMPVGHGVRVEEPSGTRTMASAGTHETAAVVALPPEAAAA</sequence>
<feature type="region of interest" description="Disordered" evidence="6">
    <location>
        <begin position="1"/>
        <end position="30"/>
    </location>
</feature>
<evidence type="ECO:0000256" key="1">
    <source>
        <dbReference type="ARBA" id="ARBA00009865"/>
    </source>
</evidence>
<evidence type="ECO:0000256" key="5">
    <source>
        <dbReference type="RuleBase" id="RU361187"/>
    </source>
</evidence>
<evidence type="ECO:0000256" key="6">
    <source>
        <dbReference type="SAM" id="MobiDB-lite"/>
    </source>
</evidence>
<proteinExistence type="inferred from homology"/>
<evidence type="ECO:0000256" key="2">
    <source>
        <dbReference type="ARBA" id="ARBA00022729"/>
    </source>
</evidence>
<dbReference type="EMBL" id="JAJTWU010000008">
    <property type="protein sequence ID" value="MCE4556677.1"/>
    <property type="molecule type" value="Genomic_DNA"/>
</dbReference>
<keyword evidence="8" id="KW-1185">Reference proteome</keyword>
<accession>A0ABS8Y0T9</accession>
<dbReference type="PANTHER" id="PTHR43817:SF1">
    <property type="entry name" value="HYDROLASE, FAMILY 43, PUTATIVE (AFU_ORTHOLOGUE AFUA_3G01660)-RELATED"/>
    <property type="match status" value="1"/>
</dbReference>
<reference evidence="7 8" key="1">
    <citation type="submission" date="2021-12" db="EMBL/GenBank/DDBJ databases">
        <title>Genome seq of P8.</title>
        <authorList>
            <person name="Seo T."/>
        </authorList>
    </citation>
    <scope>NUCLEOTIDE SEQUENCE [LARGE SCALE GENOMIC DNA]</scope>
    <source>
        <strain evidence="7 8">P8</strain>
    </source>
</reference>
<dbReference type="SUPFAM" id="SSF75005">
    <property type="entry name" value="Arabinanase/levansucrase/invertase"/>
    <property type="match status" value="1"/>
</dbReference>